<protein>
    <recommendedName>
        <fullName evidence="4 12">4-hydroxy-tetrahydrodipicolinate synthase</fullName>
        <shortName evidence="12">HTPA synthase</shortName>
        <ecNumber evidence="4 12">4.3.3.7</ecNumber>
    </recommendedName>
</protein>
<sequence>MLFGRLITAMVTPFDDNLRVDYAAVERLLDHLFATGTDSVVVAGTTGESPTLSKEEKLELFRFVVEKVRGRGKVIAGTGGNNTAEAVKLTQLAEEAGVDGILSVVPYYNKPSQEGLYQHFRAIAESTRLPIMLYNIPGRTGVNLSAETVVRLSAIDNIVAVKESSGNLSQMATIIEQTPDDFLLYSGDDYLTLPALAIGAVGVVSVASHVVGREIKEMMEAFFAGDVTHAAALHRKLLPLFEGLFMAPNPVPVKAALNMMGIPVGGVRLPLVPLDENQRQALAKLLPRR</sequence>
<dbReference type="HAMAP" id="MF_00418">
    <property type="entry name" value="DapA"/>
    <property type="match status" value="1"/>
</dbReference>
<dbReference type="UniPathway" id="UPA00034">
    <property type="reaction ID" value="UER00017"/>
</dbReference>
<dbReference type="EC" id="4.3.3.7" evidence="4 12"/>
<dbReference type="GO" id="GO:0008840">
    <property type="term" value="F:4-hydroxy-tetrahydrodipicolinate synthase activity"/>
    <property type="evidence" value="ECO:0007669"/>
    <property type="project" value="UniProtKB-UniRule"/>
</dbReference>
<dbReference type="Pfam" id="PF00701">
    <property type="entry name" value="DHDPS"/>
    <property type="match status" value="1"/>
</dbReference>
<keyword evidence="7 12" id="KW-0220">Diaminopimelate biosynthesis</keyword>
<feature type="site" description="Part of a proton relay during catalysis" evidence="12">
    <location>
        <position position="45"/>
    </location>
</feature>
<feature type="binding site" evidence="12 15">
    <location>
        <position position="204"/>
    </location>
    <ligand>
        <name>pyruvate</name>
        <dbReference type="ChEBI" id="CHEBI:15361"/>
    </ligand>
</feature>
<dbReference type="GO" id="GO:0009089">
    <property type="term" value="P:lysine biosynthetic process via diaminopimelate"/>
    <property type="evidence" value="ECO:0007669"/>
    <property type="project" value="UniProtKB-UniRule"/>
</dbReference>
<feature type="active site" description="Proton donor/acceptor" evidence="12 14">
    <location>
        <position position="134"/>
    </location>
</feature>
<name>A0A8J3FE87_9BACI</name>
<dbReference type="PANTHER" id="PTHR12128">
    <property type="entry name" value="DIHYDRODIPICOLINATE SYNTHASE"/>
    <property type="match status" value="1"/>
</dbReference>
<evidence type="ECO:0000256" key="13">
    <source>
        <dbReference type="PIRNR" id="PIRNR001365"/>
    </source>
</evidence>
<keyword evidence="5 12" id="KW-0963">Cytoplasm</keyword>
<evidence type="ECO:0000256" key="1">
    <source>
        <dbReference type="ARBA" id="ARBA00003294"/>
    </source>
</evidence>
<evidence type="ECO:0000256" key="3">
    <source>
        <dbReference type="ARBA" id="ARBA00007592"/>
    </source>
</evidence>
<dbReference type="InterPro" id="IPR020624">
    <property type="entry name" value="Schiff_base-form_aldolases_CS"/>
</dbReference>
<dbReference type="Proteomes" id="UP000637720">
    <property type="component" value="Unassembled WGS sequence"/>
</dbReference>
<reference evidence="16" key="1">
    <citation type="journal article" date="2014" name="Int. J. Syst. Evol. Microbiol.">
        <title>Complete genome sequence of Corynebacterium casei LMG S-19264T (=DSM 44701T), isolated from a smear-ripened cheese.</title>
        <authorList>
            <consortium name="US DOE Joint Genome Institute (JGI-PGF)"/>
            <person name="Walter F."/>
            <person name="Albersmeier A."/>
            <person name="Kalinowski J."/>
            <person name="Ruckert C."/>
        </authorList>
    </citation>
    <scope>NUCLEOTIDE SEQUENCE</scope>
    <source>
        <strain evidence="16">JCM 14719</strain>
    </source>
</reference>
<dbReference type="SMART" id="SM01130">
    <property type="entry name" value="DHDPS"/>
    <property type="match status" value="1"/>
</dbReference>
<keyword evidence="10 12" id="KW-0704">Schiff base</keyword>
<dbReference type="GO" id="GO:0005829">
    <property type="term" value="C:cytosol"/>
    <property type="evidence" value="ECO:0007669"/>
    <property type="project" value="TreeGrafter"/>
</dbReference>
<dbReference type="InterPro" id="IPR013785">
    <property type="entry name" value="Aldolase_TIM"/>
</dbReference>
<evidence type="ECO:0000256" key="6">
    <source>
        <dbReference type="ARBA" id="ARBA00022605"/>
    </source>
</evidence>
<evidence type="ECO:0000256" key="5">
    <source>
        <dbReference type="ARBA" id="ARBA00022490"/>
    </source>
</evidence>
<evidence type="ECO:0000313" key="17">
    <source>
        <dbReference type="Proteomes" id="UP000637720"/>
    </source>
</evidence>
<dbReference type="PROSITE" id="PS00666">
    <property type="entry name" value="DHDPS_2"/>
    <property type="match status" value="1"/>
</dbReference>
<evidence type="ECO:0000256" key="14">
    <source>
        <dbReference type="PIRSR" id="PIRSR001365-1"/>
    </source>
</evidence>
<dbReference type="SUPFAM" id="SSF51569">
    <property type="entry name" value="Aldolase"/>
    <property type="match status" value="1"/>
</dbReference>
<dbReference type="PIRSF" id="PIRSF001365">
    <property type="entry name" value="DHDPS"/>
    <property type="match status" value="1"/>
</dbReference>
<feature type="active site" description="Schiff-base intermediate with substrate" evidence="12 14">
    <location>
        <position position="162"/>
    </location>
</feature>
<evidence type="ECO:0000256" key="12">
    <source>
        <dbReference type="HAMAP-Rule" id="MF_00418"/>
    </source>
</evidence>
<evidence type="ECO:0000256" key="2">
    <source>
        <dbReference type="ARBA" id="ARBA00005120"/>
    </source>
</evidence>
<reference evidence="16" key="2">
    <citation type="submission" date="2020-09" db="EMBL/GenBank/DDBJ databases">
        <authorList>
            <person name="Sun Q."/>
            <person name="Ohkuma M."/>
        </authorList>
    </citation>
    <scope>NUCLEOTIDE SEQUENCE</scope>
    <source>
        <strain evidence="16">JCM 14719</strain>
    </source>
</reference>
<comment type="caution">
    <text evidence="16">The sequence shown here is derived from an EMBL/GenBank/DDBJ whole genome shotgun (WGS) entry which is preliminary data.</text>
</comment>
<dbReference type="InterPro" id="IPR005263">
    <property type="entry name" value="DapA"/>
</dbReference>
<evidence type="ECO:0000256" key="4">
    <source>
        <dbReference type="ARBA" id="ARBA00012086"/>
    </source>
</evidence>
<dbReference type="PROSITE" id="PS00665">
    <property type="entry name" value="DHDPS_1"/>
    <property type="match status" value="1"/>
</dbReference>
<dbReference type="InterPro" id="IPR020625">
    <property type="entry name" value="Schiff_base-form_aldolases_AS"/>
</dbReference>
<evidence type="ECO:0000256" key="8">
    <source>
        <dbReference type="ARBA" id="ARBA00023154"/>
    </source>
</evidence>
<dbReference type="Gene3D" id="3.20.20.70">
    <property type="entry name" value="Aldolase class I"/>
    <property type="match status" value="1"/>
</dbReference>
<evidence type="ECO:0000256" key="15">
    <source>
        <dbReference type="PIRSR" id="PIRSR001365-2"/>
    </source>
</evidence>
<keyword evidence="17" id="KW-1185">Reference proteome</keyword>
<dbReference type="PANTHER" id="PTHR12128:SF66">
    <property type="entry name" value="4-HYDROXY-2-OXOGLUTARATE ALDOLASE, MITOCHONDRIAL"/>
    <property type="match status" value="1"/>
</dbReference>
<dbReference type="InterPro" id="IPR002220">
    <property type="entry name" value="DapA-like"/>
</dbReference>
<feature type="site" description="Part of a proton relay during catalysis" evidence="12">
    <location>
        <position position="108"/>
    </location>
</feature>
<evidence type="ECO:0000256" key="9">
    <source>
        <dbReference type="ARBA" id="ARBA00023239"/>
    </source>
</evidence>
<organism evidence="16 17">
    <name type="scientific">Calditerricola satsumensis</name>
    <dbReference type="NCBI Taxonomy" id="373054"/>
    <lineage>
        <taxon>Bacteria</taxon>
        <taxon>Bacillati</taxon>
        <taxon>Bacillota</taxon>
        <taxon>Bacilli</taxon>
        <taxon>Bacillales</taxon>
        <taxon>Bacillaceae</taxon>
        <taxon>Calditerricola</taxon>
    </lineage>
</organism>
<dbReference type="EMBL" id="BMOF01000019">
    <property type="protein sequence ID" value="GGJ99316.1"/>
    <property type="molecule type" value="Genomic_DNA"/>
</dbReference>
<comment type="function">
    <text evidence="1 12">Catalyzes the condensation of (S)-aspartate-beta-semialdehyde [(S)-ASA] and pyruvate to 4-hydroxy-tetrahydrodipicolinate (HTPA).</text>
</comment>
<evidence type="ECO:0000256" key="7">
    <source>
        <dbReference type="ARBA" id="ARBA00022915"/>
    </source>
</evidence>
<dbReference type="AlphaFoldDB" id="A0A8J3FE87"/>
<comment type="subcellular location">
    <subcellularLocation>
        <location evidence="12">Cytoplasm</location>
    </subcellularLocation>
</comment>
<comment type="caution">
    <text evidence="12">Was originally thought to be a dihydrodipicolinate synthase (DHDPS), catalyzing the condensation of (S)-aspartate-beta-semialdehyde [(S)-ASA] and pyruvate to dihydrodipicolinate (DHDP). However, it was shown in E.coli that the product of the enzymatic reaction is not dihydrodipicolinate but in fact (4S)-4-hydroxy-2,3,4,5-tetrahydro-(2S)-dipicolinic acid (HTPA), and that the consecutive dehydration reaction leading to DHDP is not spontaneous but catalyzed by DapB.</text>
</comment>
<accession>A0A8J3FE87</accession>
<dbReference type="NCBIfam" id="TIGR00674">
    <property type="entry name" value="dapA"/>
    <property type="match status" value="1"/>
</dbReference>
<dbReference type="PRINTS" id="PR00146">
    <property type="entry name" value="DHPICSNTHASE"/>
</dbReference>
<evidence type="ECO:0000256" key="10">
    <source>
        <dbReference type="ARBA" id="ARBA00023270"/>
    </source>
</evidence>
<evidence type="ECO:0000256" key="11">
    <source>
        <dbReference type="ARBA" id="ARBA00047836"/>
    </source>
</evidence>
<gene>
    <name evidence="12 16" type="primary">dapA</name>
    <name evidence="16" type="ORF">GCM10007043_11740</name>
</gene>
<comment type="subunit">
    <text evidence="12">Homotetramer; dimer of dimers.</text>
</comment>
<comment type="catalytic activity">
    <reaction evidence="11 12">
        <text>L-aspartate 4-semialdehyde + pyruvate = (2S,4S)-4-hydroxy-2,3,4,5-tetrahydrodipicolinate + H2O + H(+)</text>
        <dbReference type="Rhea" id="RHEA:34171"/>
        <dbReference type="ChEBI" id="CHEBI:15361"/>
        <dbReference type="ChEBI" id="CHEBI:15377"/>
        <dbReference type="ChEBI" id="CHEBI:15378"/>
        <dbReference type="ChEBI" id="CHEBI:67139"/>
        <dbReference type="ChEBI" id="CHEBI:537519"/>
        <dbReference type="EC" id="4.3.3.7"/>
    </reaction>
</comment>
<dbReference type="CDD" id="cd00950">
    <property type="entry name" value="DHDPS"/>
    <property type="match status" value="1"/>
</dbReference>
<keyword evidence="8 12" id="KW-0457">Lysine biosynthesis</keyword>
<feature type="binding site" evidence="12 15">
    <location>
        <position position="46"/>
    </location>
    <ligand>
        <name>pyruvate</name>
        <dbReference type="ChEBI" id="CHEBI:15361"/>
    </ligand>
</feature>
<keyword evidence="9 12" id="KW-0456">Lyase</keyword>
<comment type="similarity">
    <text evidence="3 12 13">Belongs to the DapA family.</text>
</comment>
<comment type="pathway">
    <text evidence="2 12">Amino-acid biosynthesis; L-lysine biosynthesis via DAP pathway; (S)-tetrahydrodipicolinate from L-aspartate: step 3/4.</text>
</comment>
<proteinExistence type="inferred from homology"/>
<dbReference type="GO" id="GO:0019877">
    <property type="term" value="P:diaminopimelate biosynthetic process"/>
    <property type="evidence" value="ECO:0007669"/>
    <property type="project" value="UniProtKB-UniRule"/>
</dbReference>
<keyword evidence="6 12" id="KW-0028">Amino-acid biosynthesis</keyword>
<evidence type="ECO:0000313" key="16">
    <source>
        <dbReference type="EMBL" id="GGJ99316.1"/>
    </source>
</evidence>